<dbReference type="Proteomes" id="UP001201463">
    <property type="component" value="Unassembled WGS sequence"/>
</dbReference>
<evidence type="ECO:0000313" key="5">
    <source>
        <dbReference type="Proteomes" id="UP001201463"/>
    </source>
</evidence>
<keyword evidence="2" id="KW-1133">Transmembrane helix</keyword>
<keyword evidence="5" id="KW-1185">Reference proteome</keyword>
<proteinExistence type="predicted"/>
<feature type="domain" description="Putative Flp pilus-assembly TadG-like N-terminal" evidence="3">
    <location>
        <begin position="10"/>
        <end position="57"/>
    </location>
</feature>
<keyword evidence="2" id="KW-0472">Membrane</keyword>
<evidence type="ECO:0000313" key="4">
    <source>
        <dbReference type="EMBL" id="MCE4537120.1"/>
    </source>
</evidence>
<sequence length="473" mass="50757">MKTSKSRTRGQAAIWMLGTLAASAAVMYAVFNTGQVIVGKERAVNAADAAALAGATAEARLLNLMAYANRGVMANEVFLAQLLSMESWVQYLGNTSEHIEILLDVISLIPGAAAFAQPAAQVMDKIAMVADKAHSGIQKGINVYIPVLEGVKTGLKAAEGAIRLGGGLLAEDAARHMVSANRTDFNGRYDPGVAVADTNLVKEATFVKNNAAWMKFTKLYSGNERGDAKYILEQSLDNFTANRPGRGWLNLSVWIAGMEKKGGSKLQGYDRWESEDTLEMWERCGPKKCYQPIGWGRSNADQNGSSGSKWSPGRAAQSWARSDGGTHSRWSGVPALYDVADKSPAAREELGLDFIVAVARAGANDFSTTKLAMDNVASTSVAGSADLPLKQQAGQNAAFGKARVFFERPRRGLSNDFTAAGLWRPDQAKEYGSLYSPYWQARLRDLTVVEKGALLTAMGITPDKAAYTPGGQL</sequence>
<feature type="region of interest" description="Disordered" evidence="1">
    <location>
        <begin position="300"/>
        <end position="327"/>
    </location>
</feature>
<keyword evidence="2" id="KW-0812">Transmembrane</keyword>
<organism evidence="4 5">
    <name type="scientific">Pelomonas caseinilytica</name>
    <dbReference type="NCBI Taxonomy" id="2906763"/>
    <lineage>
        <taxon>Bacteria</taxon>
        <taxon>Pseudomonadati</taxon>
        <taxon>Pseudomonadota</taxon>
        <taxon>Betaproteobacteria</taxon>
        <taxon>Burkholderiales</taxon>
        <taxon>Sphaerotilaceae</taxon>
        <taxon>Roseateles</taxon>
    </lineage>
</organism>
<evidence type="ECO:0000259" key="3">
    <source>
        <dbReference type="Pfam" id="PF13400"/>
    </source>
</evidence>
<dbReference type="RefSeq" id="WP_233390901.1">
    <property type="nucleotide sequence ID" value="NZ_JAJTWT010000003.1"/>
</dbReference>
<feature type="transmembrane region" description="Helical" evidence="2">
    <location>
        <begin position="12"/>
        <end position="31"/>
    </location>
</feature>
<dbReference type="EMBL" id="JAJTWT010000003">
    <property type="protein sequence ID" value="MCE4537120.1"/>
    <property type="molecule type" value="Genomic_DNA"/>
</dbReference>
<reference evidence="4 5" key="1">
    <citation type="submission" date="2021-12" db="EMBL/GenBank/DDBJ databases">
        <title>Genome seq of p7.</title>
        <authorList>
            <person name="Seo T."/>
        </authorList>
    </citation>
    <scope>NUCLEOTIDE SEQUENCE [LARGE SCALE GENOMIC DNA]</scope>
    <source>
        <strain evidence="4 5">P7</strain>
    </source>
</reference>
<dbReference type="Pfam" id="PF13400">
    <property type="entry name" value="Tad"/>
    <property type="match status" value="1"/>
</dbReference>
<evidence type="ECO:0000256" key="2">
    <source>
        <dbReference type="SAM" id="Phobius"/>
    </source>
</evidence>
<dbReference type="InterPro" id="IPR028087">
    <property type="entry name" value="Tad_N"/>
</dbReference>
<evidence type="ECO:0000256" key="1">
    <source>
        <dbReference type="SAM" id="MobiDB-lite"/>
    </source>
</evidence>
<protein>
    <submittedName>
        <fullName evidence="4">Pilus assembly protein TadG-related protein</fullName>
    </submittedName>
</protein>
<accession>A0ABS8XIS0</accession>
<name>A0ABS8XIS0_9BURK</name>
<gene>
    <name evidence="4" type="ORF">LXT12_07645</name>
</gene>
<feature type="compositionally biased region" description="Polar residues" evidence="1">
    <location>
        <begin position="300"/>
        <end position="309"/>
    </location>
</feature>
<comment type="caution">
    <text evidence="4">The sequence shown here is derived from an EMBL/GenBank/DDBJ whole genome shotgun (WGS) entry which is preliminary data.</text>
</comment>